<dbReference type="EMBL" id="JAHRIM010048029">
    <property type="protein sequence ID" value="MEQ2268337.1"/>
    <property type="molecule type" value="Genomic_DNA"/>
</dbReference>
<keyword evidence="3" id="KW-1185">Reference proteome</keyword>
<gene>
    <name evidence="2" type="ORF">XENORESO_020445</name>
</gene>
<proteinExistence type="predicted"/>
<accession>A0ABV0WFI0</accession>
<organism evidence="2 3">
    <name type="scientific">Xenotaenia resolanae</name>
    <dbReference type="NCBI Taxonomy" id="208358"/>
    <lineage>
        <taxon>Eukaryota</taxon>
        <taxon>Metazoa</taxon>
        <taxon>Chordata</taxon>
        <taxon>Craniata</taxon>
        <taxon>Vertebrata</taxon>
        <taxon>Euteleostomi</taxon>
        <taxon>Actinopterygii</taxon>
        <taxon>Neopterygii</taxon>
        <taxon>Teleostei</taxon>
        <taxon>Neoteleostei</taxon>
        <taxon>Acanthomorphata</taxon>
        <taxon>Ovalentaria</taxon>
        <taxon>Atherinomorphae</taxon>
        <taxon>Cyprinodontiformes</taxon>
        <taxon>Goodeidae</taxon>
        <taxon>Xenotaenia</taxon>
    </lineage>
</organism>
<name>A0ABV0WFI0_9TELE</name>
<evidence type="ECO:0000313" key="2">
    <source>
        <dbReference type="EMBL" id="MEQ2268337.1"/>
    </source>
</evidence>
<evidence type="ECO:0000256" key="1">
    <source>
        <dbReference type="SAM" id="MobiDB-lite"/>
    </source>
</evidence>
<feature type="region of interest" description="Disordered" evidence="1">
    <location>
        <begin position="1"/>
        <end position="20"/>
    </location>
</feature>
<sequence>MPTETSSSDREDKVKSPQRSLKVTGLWGADAYLQRPWTRGGVQPGQVATRPFTPKGNLERPVNLTVMFVDCGRRPEYPERTHRSATNCAVVQPVLKPMNESTMWNKQNNAGFLWICFTVVNRQMDWMLKVPLRNSVYPPALNLILI</sequence>
<comment type="caution">
    <text evidence="2">The sequence shown here is derived from an EMBL/GenBank/DDBJ whole genome shotgun (WGS) entry which is preliminary data.</text>
</comment>
<reference evidence="2 3" key="1">
    <citation type="submission" date="2021-06" db="EMBL/GenBank/DDBJ databases">
        <authorList>
            <person name="Palmer J.M."/>
        </authorList>
    </citation>
    <scope>NUCLEOTIDE SEQUENCE [LARGE SCALE GENOMIC DNA]</scope>
    <source>
        <strain evidence="2 3">XR_2019</strain>
        <tissue evidence="2">Muscle</tissue>
    </source>
</reference>
<protein>
    <submittedName>
        <fullName evidence="2">Uncharacterized protein</fullName>
    </submittedName>
</protein>
<dbReference type="Proteomes" id="UP001444071">
    <property type="component" value="Unassembled WGS sequence"/>
</dbReference>
<evidence type="ECO:0000313" key="3">
    <source>
        <dbReference type="Proteomes" id="UP001444071"/>
    </source>
</evidence>